<dbReference type="EMBL" id="DRBS01000062">
    <property type="protein sequence ID" value="HDD43524.1"/>
    <property type="molecule type" value="Genomic_DNA"/>
</dbReference>
<dbReference type="Proteomes" id="UP000886289">
    <property type="component" value="Unassembled WGS sequence"/>
</dbReference>
<reference evidence="2" key="1">
    <citation type="journal article" date="2020" name="mSystems">
        <title>Genome- and Community-Level Interaction Insights into Carbon Utilization and Element Cycling Functions of Hydrothermarchaeota in Hydrothermal Sediment.</title>
        <authorList>
            <person name="Zhou Z."/>
            <person name="Liu Y."/>
            <person name="Xu W."/>
            <person name="Pan J."/>
            <person name="Luo Z.H."/>
            <person name="Li M."/>
        </authorList>
    </citation>
    <scope>NUCLEOTIDE SEQUENCE [LARGE SCALE GENOMIC DNA]</scope>
    <source>
        <strain evidence="2">HyVt-233</strain>
    </source>
</reference>
<gene>
    <name evidence="2" type="ORF">ENG63_01490</name>
</gene>
<organism evidence="2">
    <name type="scientific">Desulfofervidus auxilii</name>
    <dbReference type="NCBI Taxonomy" id="1621989"/>
    <lineage>
        <taxon>Bacteria</taxon>
        <taxon>Pseudomonadati</taxon>
        <taxon>Thermodesulfobacteriota</taxon>
        <taxon>Candidatus Desulfofervidia</taxon>
        <taxon>Candidatus Desulfofervidales</taxon>
        <taxon>Candidatus Desulfofervidaceae</taxon>
        <taxon>Candidatus Desulfofervidus</taxon>
    </lineage>
</organism>
<dbReference type="NCBIfam" id="TIGR00277">
    <property type="entry name" value="HDIG"/>
    <property type="match status" value="1"/>
</dbReference>
<evidence type="ECO:0000259" key="1">
    <source>
        <dbReference type="Pfam" id="PF01966"/>
    </source>
</evidence>
<dbReference type="InterPro" id="IPR006675">
    <property type="entry name" value="HDIG_dom"/>
</dbReference>
<protein>
    <submittedName>
        <fullName evidence="2">HD domain-containing protein</fullName>
    </submittedName>
</protein>
<sequence length="136" mass="15924">DVGIDLNLSLIEAGALLHDIAKTYSLKHPNINHAEKGAEWITALGYPEVAEIIRWHIELPNELKIEERTIVNYSDKRVKHQTIVSLEERFEDLIKRYGKDEKSRQRIEEFYNRTKALEKIIFSHLPFGPEFIKTLE</sequence>
<name>A0A7C0U1E6_DESA2</name>
<feature type="non-terminal residue" evidence="2">
    <location>
        <position position="1"/>
    </location>
</feature>
<dbReference type="AlphaFoldDB" id="A0A7C0U1E6"/>
<dbReference type="SUPFAM" id="SSF109604">
    <property type="entry name" value="HD-domain/PDEase-like"/>
    <property type="match status" value="1"/>
</dbReference>
<accession>A0A7C0U1E6</accession>
<dbReference type="Pfam" id="PF01966">
    <property type="entry name" value="HD"/>
    <property type="match status" value="1"/>
</dbReference>
<feature type="domain" description="HD" evidence="1">
    <location>
        <begin position="6"/>
        <end position="72"/>
    </location>
</feature>
<evidence type="ECO:0000313" key="2">
    <source>
        <dbReference type="EMBL" id="HDD43524.1"/>
    </source>
</evidence>
<dbReference type="InterPro" id="IPR006674">
    <property type="entry name" value="HD_domain"/>
</dbReference>
<comment type="caution">
    <text evidence="2">The sequence shown here is derived from an EMBL/GenBank/DDBJ whole genome shotgun (WGS) entry which is preliminary data.</text>
</comment>
<dbReference type="Gene3D" id="1.10.3210.10">
    <property type="entry name" value="Hypothetical protein af1432"/>
    <property type="match status" value="1"/>
</dbReference>
<proteinExistence type="predicted"/>